<evidence type="ECO:0000259" key="1">
    <source>
        <dbReference type="PROSITE" id="PS51819"/>
    </source>
</evidence>
<dbReference type="Gene3D" id="3.10.180.10">
    <property type="entry name" value="2,3-Dihydroxybiphenyl 1,2-Dioxygenase, domain 1"/>
    <property type="match status" value="1"/>
</dbReference>
<dbReference type="PANTHER" id="PTHR36437">
    <property type="entry name" value="GLYOXALASE/BLEOMYCIN RESISTANCE PROTEIN/DIOXYGENASE"/>
    <property type="match status" value="1"/>
</dbReference>
<reference evidence="2 3" key="1">
    <citation type="submission" date="2020-11" db="EMBL/GenBank/DDBJ databases">
        <authorList>
            <person name="Kim M.K."/>
        </authorList>
    </citation>
    <scope>NUCLEOTIDE SEQUENCE [LARGE SCALE GENOMIC DNA]</scope>
    <source>
        <strain evidence="2 3">BT662</strain>
    </source>
</reference>
<dbReference type="InterPro" id="IPR037523">
    <property type="entry name" value="VOC_core"/>
</dbReference>
<keyword evidence="3" id="KW-1185">Reference proteome</keyword>
<gene>
    <name evidence="2" type="ORF">I2H31_24385</name>
</gene>
<evidence type="ECO:0000313" key="3">
    <source>
        <dbReference type="Proteomes" id="UP000618931"/>
    </source>
</evidence>
<comment type="caution">
    <text evidence="2">The sequence shown here is derived from an EMBL/GenBank/DDBJ whole genome shotgun (WGS) entry which is preliminary data.</text>
</comment>
<dbReference type="InterPro" id="IPR004360">
    <property type="entry name" value="Glyas_Fos-R_dOase_dom"/>
</dbReference>
<organism evidence="2 3">
    <name type="scientific">Hymenobacter ruricola</name>
    <dbReference type="NCBI Taxonomy" id="2791023"/>
    <lineage>
        <taxon>Bacteria</taxon>
        <taxon>Pseudomonadati</taxon>
        <taxon>Bacteroidota</taxon>
        <taxon>Cytophagia</taxon>
        <taxon>Cytophagales</taxon>
        <taxon>Hymenobacteraceae</taxon>
        <taxon>Hymenobacter</taxon>
    </lineage>
</organism>
<dbReference type="RefSeq" id="WP_196295682.1">
    <property type="nucleotide sequence ID" value="NZ_JADQDM010000026.1"/>
</dbReference>
<sequence length="127" mass="14106">MNIRLTSIPVADQAHALTFYTQVLGFVKKTDVPLGEHKWLTVVAPNERDGVELLLEPMSFAPAQTYQQAWFEAGIPAAMFHVEDLQQEYERLLGHGVHFSVLPTAMGAVRLAVLADTCGNYLQLVQL</sequence>
<dbReference type="EMBL" id="JADQDM010000026">
    <property type="protein sequence ID" value="MBF9224263.1"/>
    <property type="molecule type" value="Genomic_DNA"/>
</dbReference>
<evidence type="ECO:0000313" key="2">
    <source>
        <dbReference type="EMBL" id="MBF9224263.1"/>
    </source>
</evidence>
<proteinExistence type="predicted"/>
<dbReference type="Pfam" id="PF00903">
    <property type="entry name" value="Glyoxalase"/>
    <property type="match status" value="1"/>
</dbReference>
<name>A0ABS0IC82_9BACT</name>
<accession>A0ABS0IC82</accession>
<dbReference type="SUPFAM" id="SSF54593">
    <property type="entry name" value="Glyoxalase/Bleomycin resistance protein/Dihydroxybiphenyl dioxygenase"/>
    <property type="match status" value="1"/>
</dbReference>
<feature type="domain" description="VOC" evidence="1">
    <location>
        <begin position="2"/>
        <end position="127"/>
    </location>
</feature>
<dbReference type="InterPro" id="IPR029068">
    <property type="entry name" value="Glyas_Bleomycin-R_OHBP_Dase"/>
</dbReference>
<dbReference type="Proteomes" id="UP000618931">
    <property type="component" value="Unassembled WGS sequence"/>
</dbReference>
<protein>
    <submittedName>
        <fullName evidence="2">VOC family protein</fullName>
    </submittedName>
</protein>
<dbReference type="PANTHER" id="PTHR36437:SF2">
    <property type="entry name" value="GLYOXALASE_BLEOMYCIN RESISTANCE PROTEIN_DIOXYGENASE"/>
    <property type="match status" value="1"/>
</dbReference>
<dbReference type="CDD" id="cd07263">
    <property type="entry name" value="VOC_like"/>
    <property type="match status" value="1"/>
</dbReference>
<dbReference type="PROSITE" id="PS51819">
    <property type="entry name" value="VOC"/>
    <property type="match status" value="1"/>
</dbReference>